<dbReference type="PRINTS" id="PR00088">
    <property type="entry name" value="HAEMOXYGNASE"/>
</dbReference>
<dbReference type="PANTHER" id="PTHR10720:SF0">
    <property type="entry name" value="HEME OXYGENASE"/>
    <property type="match status" value="1"/>
</dbReference>
<evidence type="ECO:0000313" key="6">
    <source>
        <dbReference type="EMBL" id="EHR52919.1"/>
    </source>
</evidence>
<dbReference type="PIRSF" id="PIRSF000343">
    <property type="entry name" value="Haem_Oase"/>
    <property type="match status" value="1"/>
</dbReference>
<proteinExistence type="predicted"/>
<keyword evidence="3 5" id="KW-0408">Iron</keyword>
<dbReference type="GO" id="GO:0042167">
    <property type="term" value="P:heme catabolic process"/>
    <property type="evidence" value="ECO:0007669"/>
    <property type="project" value="TreeGrafter"/>
</dbReference>
<dbReference type="RefSeq" id="WP_009156297.1">
    <property type="nucleotide sequence ID" value="NZ_CM001439.1"/>
</dbReference>
<keyword evidence="7" id="KW-1185">Reference proteome</keyword>
<dbReference type="EMBL" id="CM001439">
    <property type="protein sequence ID" value="EHR52919.1"/>
    <property type="molecule type" value="Genomic_DNA"/>
</dbReference>
<dbReference type="InterPro" id="IPR016053">
    <property type="entry name" value="Haem_Oase-like"/>
</dbReference>
<evidence type="ECO:0000256" key="2">
    <source>
        <dbReference type="ARBA" id="ARBA00022723"/>
    </source>
</evidence>
<sequence>MAVPNSFSQQLRESTRQVHERAHHSTFMSALLDGRLPLKSYTRLAEQYYFIYRTLEQASEAMARDAVGAPFVLEELYRLPALGEDLEFLLGPQWRHTVNPLPATGEYVRRMREVAFEWPGGYVAHHYTRYLGDLAGGQVVGSLLRRRYGISGAGARFYDFSRVGNPHAFRKRYRGLLDSAGWDAGERQRIVDETLLAFELNIRVLTELAAATAADRAA</sequence>
<dbReference type="GO" id="GO:0020037">
    <property type="term" value="F:heme binding"/>
    <property type="evidence" value="ECO:0007669"/>
    <property type="project" value="TreeGrafter"/>
</dbReference>
<dbReference type="InterPro" id="IPR002051">
    <property type="entry name" value="Haem_Oase"/>
</dbReference>
<reference evidence="6 7" key="1">
    <citation type="journal article" date="2012" name="Stand. Genomic Sci.">
        <title>Genome sequence of the ocean sediment bacterium Saccharomonospora marina type strain (XMU15(T)).</title>
        <authorList>
            <person name="Klenk H.P."/>
            <person name="Lu M."/>
            <person name="Lucas S."/>
            <person name="Lapidus A."/>
            <person name="Copeland A."/>
            <person name="Pitluck S."/>
            <person name="Goodwin L.A."/>
            <person name="Han C."/>
            <person name="Tapia R."/>
            <person name="Brambilla E.M."/>
            <person name="Potter G."/>
            <person name="Land M."/>
            <person name="Ivanova N."/>
            <person name="Rohde M."/>
            <person name="Goker M."/>
            <person name="Detter J.C."/>
            <person name="Li W.J."/>
            <person name="Kyrpides N.C."/>
            <person name="Woyke T."/>
        </authorList>
    </citation>
    <scope>NUCLEOTIDE SEQUENCE [LARGE SCALE GENOMIC DNA]</scope>
    <source>
        <strain evidence="6 7">XMU15</strain>
    </source>
</reference>
<dbReference type="GO" id="GO:0004392">
    <property type="term" value="F:heme oxygenase (decyclizing) activity"/>
    <property type="evidence" value="ECO:0007669"/>
    <property type="project" value="InterPro"/>
</dbReference>
<feature type="binding site" evidence="4">
    <location>
        <position position="127"/>
    </location>
    <ligand>
        <name>heme b</name>
        <dbReference type="ChEBI" id="CHEBI:60344"/>
    </ligand>
</feature>
<dbReference type="Pfam" id="PF01126">
    <property type="entry name" value="Heme_oxygenase"/>
    <property type="match status" value="1"/>
</dbReference>
<feature type="binding site" evidence="4">
    <location>
        <position position="12"/>
    </location>
    <ligand>
        <name>heme b</name>
        <dbReference type="ChEBI" id="CHEBI:60344"/>
    </ligand>
</feature>
<dbReference type="Proteomes" id="UP000004926">
    <property type="component" value="Chromosome"/>
</dbReference>
<dbReference type="HOGENOM" id="CLU_057050_2_0_11"/>
<evidence type="ECO:0000256" key="3">
    <source>
        <dbReference type="ARBA" id="ARBA00023004"/>
    </source>
</evidence>
<dbReference type="CDD" id="cd19165">
    <property type="entry name" value="HemeO"/>
    <property type="match status" value="1"/>
</dbReference>
<dbReference type="GO" id="GO:0046872">
    <property type="term" value="F:metal ion binding"/>
    <property type="evidence" value="ECO:0007669"/>
    <property type="project" value="UniProtKB-KW"/>
</dbReference>
<evidence type="ECO:0000256" key="4">
    <source>
        <dbReference type="PIRSR" id="PIRSR000343-1"/>
    </source>
</evidence>
<keyword evidence="1 4" id="KW-0349">Heme</keyword>
<dbReference type="Gene3D" id="1.20.910.10">
    <property type="entry name" value="Heme oxygenase-like"/>
    <property type="match status" value="1"/>
</dbReference>
<keyword evidence="2 5" id="KW-0479">Metal-binding</keyword>
<organism evidence="6 7">
    <name type="scientific">Saccharomonospora marina XMU15</name>
    <dbReference type="NCBI Taxonomy" id="882083"/>
    <lineage>
        <taxon>Bacteria</taxon>
        <taxon>Bacillati</taxon>
        <taxon>Actinomycetota</taxon>
        <taxon>Actinomycetes</taxon>
        <taxon>Pseudonocardiales</taxon>
        <taxon>Pseudonocardiaceae</taxon>
        <taxon>Saccharomonospora</taxon>
    </lineage>
</organism>
<dbReference type="OrthoDB" id="5493802at2"/>
<feature type="binding site" evidence="4">
    <location>
        <position position="174"/>
    </location>
    <ligand>
        <name>heme b</name>
        <dbReference type="ChEBI" id="CHEBI:60344"/>
    </ligand>
</feature>
<accession>H5WY52</accession>
<dbReference type="AlphaFoldDB" id="H5WY52"/>
<dbReference type="eggNOG" id="COG5398">
    <property type="taxonomic scope" value="Bacteria"/>
</dbReference>
<evidence type="ECO:0000313" key="7">
    <source>
        <dbReference type="Proteomes" id="UP000004926"/>
    </source>
</evidence>
<dbReference type="GO" id="GO:0006788">
    <property type="term" value="P:heme oxidation"/>
    <property type="evidence" value="ECO:0007669"/>
    <property type="project" value="InterPro"/>
</dbReference>
<dbReference type="InterPro" id="IPR016084">
    <property type="entry name" value="Haem_Oase-like_multi-hlx"/>
</dbReference>
<feature type="binding site" description="axial binding residue" evidence="5">
    <location>
        <position position="19"/>
    </location>
    <ligand>
        <name>heme b</name>
        <dbReference type="ChEBI" id="CHEBI:60344"/>
    </ligand>
    <ligandPart>
        <name>Fe</name>
        <dbReference type="ChEBI" id="CHEBI:18248"/>
    </ligandPart>
</feature>
<evidence type="ECO:0000256" key="5">
    <source>
        <dbReference type="PIRSR" id="PIRSR000343-2"/>
    </source>
</evidence>
<protein>
    <submittedName>
        <fullName evidence="6">Heme oxygenase</fullName>
    </submittedName>
</protein>
<gene>
    <name evidence="6" type="ORF">SacmaDRAFT_4745</name>
</gene>
<dbReference type="STRING" id="882083.SacmaDRAFT_4745"/>
<dbReference type="PANTHER" id="PTHR10720">
    <property type="entry name" value="HEME OXYGENASE"/>
    <property type="match status" value="1"/>
</dbReference>
<dbReference type="SUPFAM" id="SSF48613">
    <property type="entry name" value="Heme oxygenase-like"/>
    <property type="match status" value="1"/>
</dbReference>
<name>H5WY52_9PSEU</name>
<evidence type="ECO:0000256" key="1">
    <source>
        <dbReference type="ARBA" id="ARBA00022617"/>
    </source>
</evidence>
<dbReference type="GO" id="GO:0006979">
    <property type="term" value="P:response to oxidative stress"/>
    <property type="evidence" value="ECO:0007669"/>
    <property type="project" value="TreeGrafter"/>
</dbReference>